<accession>A0ABM9PL22</accession>
<dbReference type="InterPro" id="IPR036412">
    <property type="entry name" value="HAD-like_sf"/>
</dbReference>
<proteinExistence type="predicted"/>
<keyword evidence="2" id="KW-1185">Reference proteome</keyword>
<comment type="caution">
    <text evidence="1">The sequence shown here is derived from an EMBL/GenBank/DDBJ whole genome shotgun (WGS) entry which is preliminary data.</text>
</comment>
<protein>
    <recommendedName>
        <fullName evidence="3">HAD family hydrolase</fullName>
    </recommendedName>
</protein>
<dbReference type="RefSeq" id="WP_348738153.1">
    <property type="nucleotide sequence ID" value="NZ_CAXJRC010000013.1"/>
</dbReference>
<reference evidence="1 2" key="1">
    <citation type="submission" date="2024-05" db="EMBL/GenBank/DDBJ databases">
        <authorList>
            <person name="Duchaud E."/>
        </authorList>
    </citation>
    <scope>NUCLEOTIDE SEQUENCE [LARGE SCALE GENOMIC DNA]</scope>
    <source>
        <strain evidence="1">Ena-SAMPLE-TAB-13-05-2024-13:56:06:370-140305</strain>
    </source>
</reference>
<dbReference type="SUPFAM" id="SSF56784">
    <property type="entry name" value="HAD-like"/>
    <property type="match status" value="1"/>
</dbReference>
<evidence type="ECO:0000313" key="2">
    <source>
        <dbReference type="Proteomes" id="UP001497602"/>
    </source>
</evidence>
<dbReference type="EMBL" id="CAXJRC010000013">
    <property type="protein sequence ID" value="CAL2106380.1"/>
    <property type="molecule type" value="Genomic_DNA"/>
</dbReference>
<name>A0ABM9PL22_9FLAO</name>
<dbReference type="InterPro" id="IPR023214">
    <property type="entry name" value="HAD_sf"/>
</dbReference>
<organism evidence="1 2">
    <name type="scientific">Tenacibaculum vairaonense</name>
    <dbReference type="NCBI Taxonomy" id="3137860"/>
    <lineage>
        <taxon>Bacteria</taxon>
        <taxon>Pseudomonadati</taxon>
        <taxon>Bacteroidota</taxon>
        <taxon>Flavobacteriia</taxon>
        <taxon>Flavobacteriales</taxon>
        <taxon>Flavobacteriaceae</taxon>
        <taxon>Tenacibaculum</taxon>
    </lineage>
</organism>
<evidence type="ECO:0008006" key="3">
    <source>
        <dbReference type="Google" id="ProtNLM"/>
    </source>
</evidence>
<gene>
    <name evidence="1" type="ORF">T190115A13A_210034</name>
</gene>
<sequence>MDISFDLDSTLIPNGKEFEVENRGRIAKFLGIEELRKGAPELIADLQKKGYKVHIYTTSFRSKRKIRLTLKYYGIKVKRIVNQTENRKVLKSQNINASKYPPAFGFDLHIDDLKGVGVEGRKLNFKTLIIEPTDKSWVDKVKKGIAQTFDQKILKRLLEELWFQSNDCFQEIENVWFSIQEVAKSTGNTTKEVKSI</sequence>
<dbReference type="Gene3D" id="3.40.50.1000">
    <property type="entry name" value="HAD superfamily/HAD-like"/>
    <property type="match status" value="1"/>
</dbReference>
<dbReference type="Proteomes" id="UP001497602">
    <property type="component" value="Unassembled WGS sequence"/>
</dbReference>
<evidence type="ECO:0000313" key="1">
    <source>
        <dbReference type="EMBL" id="CAL2106380.1"/>
    </source>
</evidence>